<evidence type="ECO:0000313" key="9">
    <source>
        <dbReference type="Proteomes" id="UP000297635"/>
    </source>
</evidence>
<dbReference type="Gene3D" id="3.20.20.80">
    <property type="entry name" value="Glycosidases"/>
    <property type="match status" value="1"/>
</dbReference>
<keyword evidence="2" id="KW-0326">Glycosidase</keyword>
<comment type="caution">
    <text evidence="8">The sequence shown here is derived from an EMBL/GenBank/DDBJ whole genome shotgun (WGS) entry which is preliminary data.</text>
</comment>
<dbReference type="InterPro" id="IPR017853">
    <property type="entry name" value="GH"/>
</dbReference>
<keyword evidence="2" id="KW-0378">Hydrolase</keyword>
<accession>A0A4Z0V2S8</accession>
<dbReference type="Pfam" id="PF21365">
    <property type="entry name" value="Glyco_hydro_31_3rd"/>
    <property type="match status" value="1"/>
</dbReference>
<dbReference type="Gene3D" id="2.60.40.1760">
    <property type="entry name" value="glycosyl hydrolase (family 31)"/>
    <property type="match status" value="1"/>
</dbReference>
<dbReference type="InterPro" id="IPR051816">
    <property type="entry name" value="Glycosyl_Hydrolase_31"/>
</dbReference>
<feature type="domain" description="Glycosyl hydrolase family 31 C-terminal" evidence="7">
    <location>
        <begin position="610"/>
        <end position="698"/>
    </location>
</feature>
<dbReference type="GO" id="GO:0030246">
    <property type="term" value="F:carbohydrate binding"/>
    <property type="evidence" value="ECO:0007669"/>
    <property type="project" value="InterPro"/>
</dbReference>
<feature type="chain" id="PRO_5021508645" evidence="3">
    <location>
        <begin position="23"/>
        <end position="798"/>
    </location>
</feature>
<evidence type="ECO:0000313" key="8">
    <source>
        <dbReference type="EMBL" id="TGG39486.1"/>
    </source>
</evidence>
<sequence length="798" mass="92760">MRKYVYPRILLTFICGFVTLHADSHNNHPPKITFITPSIVRVHWSIDSILEDNNTGICVYKPENVDVRIVKTDSSTLFMSPELSVEMMEDTYSLSFKDHKGVTTILRERHDMPRNGVLNVTERIVYDEKSARIEDTANGKVTVKDIIRRDTIGYTTRYINRFCFDDKEALYGLGSHMEDYMNLNGKTLYLTQHNLKVTIPVLVSTKGYGLMFDAGCAMKFDNGTFELDAARSLDYYFINGGSIDNVVSGYRHLTGKVSLPPRYVFGYTQSKERYTSSDELIATLSEYRRRHIPIDMIVQDWNYWPEGWGYMKMNRKYYPDPKALADSVHRMNARLMISIWPNPQYCPQEKDFREKGYMLDNSVYDVFNPDARKHYWKYANDEFFSNGFDAWWCDSSEPLDGDWNRMPEPKDGIPYRWGDHERRWSLNKDILSTTLGAERSSLYSLYHSKGIYENQRATSTRKRVVNLTRSSYAGQQRYGTIVWNGDTHASWASFRQQIPAGLNYMATGNPYWTVDVGSFFTKNDGRWFYLGEFPDGVKDDAYKEYYTRMFQWGTFLPMLRSHGSDTPREIWRFGEPGTRFYDAILRMINLRYTLIPYIYSMAARQTLHDYTMARLLAFDFPDDPNVFDIKDQYMFGNIMVCPVTVPEAKSRKVYLPHSSSSEKWTDYWSGTVYEGGGWIDIETPIDRLPLFVRGGSLIPTAQPTEYADAQIGSPITINVYPGRDSEFEFYEDEGDNYNYESGSYTTIRISWNDRKRILTLNAQKGSYPGMPTSRKITIKTPWGERSVNYNGKKTSIRI</sequence>
<organism evidence="8 9">
    <name type="scientific">Duncaniella freteri</name>
    <dbReference type="NCBI Taxonomy" id="2530391"/>
    <lineage>
        <taxon>Bacteria</taxon>
        <taxon>Pseudomonadati</taxon>
        <taxon>Bacteroidota</taxon>
        <taxon>Bacteroidia</taxon>
        <taxon>Bacteroidales</taxon>
        <taxon>Muribaculaceae</taxon>
        <taxon>Duncaniella</taxon>
    </lineage>
</organism>
<dbReference type="RefSeq" id="WP_135470075.1">
    <property type="nucleotide sequence ID" value="NZ_CASJDB010000011.1"/>
</dbReference>
<feature type="domain" description="DUF5110" evidence="6">
    <location>
        <begin position="714"/>
        <end position="779"/>
    </location>
</feature>
<dbReference type="GO" id="GO:0005975">
    <property type="term" value="P:carbohydrate metabolic process"/>
    <property type="evidence" value="ECO:0007669"/>
    <property type="project" value="InterPro"/>
</dbReference>
<dbReference type="Pfam" id="PF13802">
    <property type="entry name" value="Gal_mutarotas_2"/>
    <property type="match status" value="1"/>
</dbReference>
<dbReference type="SUPFAM" id="SSF51445">
    <property type="entry name" value="(Trans)glycosidases"/>
    <property type="match status" value="1"/>
</dbReference>
<dbReference type="AlphaFoldDB" id="A0A4Z0V2S8"/>
<dbReference type="GeneID" id="82148495"/>
<dbReference type="GO" id="GO:0004553">
    <property type="term" value="F:hydrolase activity, hydrolyzing O-glycosyl compounds"/>
    <property type="evidence" value="ECO:0007669"/>
    <property type="project" value="InterPro"/>
</dbReference>
<evidence type="ECO:0000259" key="4">
    <source>
        <dbReference type="Pfam" id="PF01055"/>
    </source>
</evidence>
<gene>
    <name evidence="8" type="ORF">EZ315_01740</name>
</gene>
<feature type="domain" description="Glycoside hydrolase family 31 TIM barrel" evidence="4">
    <location>
        <begin position="258"/>
        <end position="601"/>
    </location>
</feature>
<keyword evidence="9" id="KW-1185">Reference proteome</keyword>
<dbReference type="InterPro" id="IPR033403">
    <property type="entry name" value="DUF5110"/>
</dbReference>
<dbReference type="InterPro" id="IPR000322">
    <property type="entry name" value="Glyco_hydro_31_TIM"/>
</dbReference>
<reference evidence="8 9" key="1">
    <citation type="submission" date="2019-02" db="EMBL/GenBank/DDBJ databases">
        <title>Isolation and identification of novel species under the genus Muribaculum.</title>
        <authorList>
            <person name="Miyake S."/>
            <person name="Ding Y."/>
            <person name="Low A."/>
            <person name="Soh M."/>
            <person name="Seedorf H."/>
        </authorList>
    </citation>
    <scope>NUCLEOTIDE SEQUENCE [LARGE SCALE GENOMIC DNA]</scope>
    <source>
        <strain evidence="8 9">TLL-A3</strain>
    </source>
</reference>
<dbReference type="CDD" id="cd06591">
    <property type="entry name" value="GH31_xylosidase_XylS"/>
    <property type="match status" value="1"/>
</dbReference>
<dbReference type="CDD" id="cd14752">
    <property type="entry name" value="GH31_N"/>
    <property type="match status" value="1"/>
</dbReference>
<dbReference type="InterPro" id="IPR025887">
    <property type="entry name" value="Glyco_hydro_31_N_dom"/>
</dbReference>
<feature type="signal peptide" evidence="3">
    <location>
        <begin position="1"/>
        <end position="22"/>
    </location>
</feature>
<evidence type="ECO:0000256" key="3">
    <source>
        <dbReference type="SAM" id="SignalP"/>
    </source>
</evidence>
<dbReference type="InterPro" id="IPR013780">
    <property type="entry name" value="Glyco_hydro_b"/>
</dbReference>
<proteinExistence type="inferred from homology"/>
<feature type="domain" description="Glycoside hydrolase family 31 N-terminal" evidence="5">
    <location>
        <begin position="31"/>
        <end position="221"/>
    </location>
</feature>
<dbReference type="Proteomes" id="UP000297635">
    <property type="component" value="Unassembled WGS sequence"/>
</dbReference>
<name>A0A4Z0V2S8_9BACT</name>
<keyword evidence="3" id="KW-0732">Signal</keyword>
<dbReference type="EMBL" id="SJSA01000001">
    <property type="protein sequence ID" value="TGG39486.1"/>
    <property type="molecule type" value="Genomic_DNA"/>
</dbReference>
<evidence type="ECO:0000259" key="7">
    <source>
        <dbReference type="Pfam" id="PF21365"/>
    </source>
</evidence>
<dbReference type="PANTHER" id="PTHR43863">
    <property type="entry name" value="HYDROLASE, PUTATIVE (AFU_ORTHOLOGUE AFUA_1G03140)-RELATED"/>
    <property type="match status" value="1"/>
</dbReference>
<evidence type="ECO:0000256" key="1">
    <source>
        <dbReference type="ARBA" id="ARBA00007806"/>
    </source>
</evidence>
<dbReference type="InterPro" id="IPR011013">
    <property type="entry name" value="Gal_mutarotase_sf_dom"/>
</dbReference>
<dbReference type="Pfam" id="PF17137">
    <property type="entry name" value="DUF5110"/>
    <property type="match status" value="1"/>
</dbReference>
<evidence type="ECO:0000259" key="5">
    <source>
        <dbReference type="Pfam" id="PF13802"/>
    </source>
</evidence>
<dbReference type="PANTHER" id="PTHR43863:SF2">
    <property type="entry name" value="MALTASE-GLUCOAMYLASE"/>
    <property type="match status" value="1"/>
</dbReference>
<comment type="similarity">
    <text evidence="1 2">Belongs to the glycosyl hydrolase 31 family.</text>
</comment>
<evidence type="ECO:0000256" key="2">
    <source>
        <dbReference type="RuleBase" id="RU361185"/>
    </source>
</evidence>
<evidence type="ECO:0000259" key="6">
    <source>
        <dbReference type="Pfam" id="PF17137"/>
    </source>
</evidence>
<protein>
    <submittedName>
        <fullName evidence="8">DUF5110 domain-containing protein</fullName>
    </submittedName>
</protein>
<dbReference type="Pfam" id="PF01055">
    <property type="entry name" value="Glyco_hydro_31_2nd"/>
    <property type="match status" value="1"/>
</dbReference>
<dbReference type="SUPFAM" id="SSF51011">
    <property type="entry name" value="Glycosyl hydrolase domain"/>
    <property type="match status" value="1"/>
</dbReference>
<dbReference type="SUPFAM" id="SSF74650">
    <property type="entry name" value="Galactose mutarotase-like"/>
    <property type="match status" value="1"/>
</dbReference>
<dbReference type="Gene3D" id="2.60.40.1180">
    <property type="entry name" value="Golgi alpha-mannosidase II"/>
    <property type="match status" value="2"/>
</dbReference>
<dbReference type="InterPro" id="IPR048395">
    <property type="entry name" value="Glyco_hydro_31_C"/>
</dbReference>